<dbReference type="Proteomes" id="UP000695022">
    <property type="component" value="Unplaced"/>
</dbReference>
<evidence type="ECO:0000256" key="3">
    <source>
        <dbReference type="SAM" id="SignalP"/>
    </source>
</evidence>
<proteinExistence type="predicted"/>
<keyword evidence="3" id="KW-0732">Signal</keyword>
<evidence type="ECO:0000256" key="1">
    <source>
        <dbReference type="SAM" id="MobiDB-lite"/>
    </source>
</evidence>
<keyword evidence="2" id="KW-0472">Membrane</keyword>
<dbReference type="GeneID" id="106811949"/>
<sequence>MASLILGNVLAISLLHPIFTGAFTGLSKVCMYGSENYVSDAIAGCLKNLEKRKLFCSPATSGPPRDSCAQIICKEQAVALRCLTVLSVVCKNDVTGAVHVRKHIALLNENRGATCRDSDTLAPADVRNYDGDGGDDDDDDERSVNDSSCADAPTLSEAIERCAYDVDSAYVSYVDCSRGLSDVGCTHMLCTAARKAHVCLARIFRDCDEDRSILYDLKYHASALRRDYGSLCPLPEYFYNLSSKELKQLITGDAPRALNTSRTTSSDGEAYHGVFAATIVILLVAFVISGIIVYLRYGFPGWRSGVIFWHPVRRRAAGNNDSVLANVDSTDISNTRQMALAHMPTSPEPSTVGSDQTQVMIRANEETSRL</sequence>
<dbReference type="RefSeq" id="XP_014671181.1">
    <property type="nucleotide sequence ID" value="XM_014815695.1"/>
</dbReference>
<gene>
    <name evidence="5" type="primary">LOC106811949</name>
</gene>
<evidence type="ECO:0000313" key="5">
    <source>
        <dbReference type="RefSeq" id="XP_014671181.1"/>
    </source>
</evidence>
<reference evidence="5" key="1">
    <citation type="submission" date="2025-08" db="UniProtKB">
        <authorList>
            <consortium name="RefSeq"/>
        </authorList>
    </citation>
    <scope>IDENTIFICATION</scope>
</reference>
<keyword evidence="2" id="KW-1133">Transmembrane helix</keyword>
<name>A0ABM1EG60_PRICU</name>
<evidence type="ECO:0000256" key="2">
    <source>
        <dbReference type="SAM" id="Phobius"/>
    </source>
</evidence>
<accession>A0ABM1EG60</accession>
<feature type="transmembrane region" description="Helical" evidence="2">
    <location>
        <begin position="270"/>
        <end position="295"/>
    </location>
</feature>
<feature type="signal peptide" evidence="3">
    <location>
        <begin position="1"/>
        <end position="22"/>
    </location>
</feature>
<protein>
    <submittedName>
        <fullName evidence="5">Uncharacterized protein LOC106811949</fullName>
    </submittedName>
</protein>
<keyword evidence="4" id="KW-1185">Reference proteome</keyword>
<feature type="region of interest" description="Disordered" evidence="1">
    <location>
        <begin position="124"/>
        <end position="150"/>
    </location>
</feature>
<organism evidence="4 5">
    <name type="scientific">Priapulus caudatus</name>
    <name type="common">Priapulid worm</name>
    <dbReference type="NCBI Taxonomy" id="37621"/>
    <lineage>
        <taxon>Eukaryota</taxon>
        <taxon>Metazoa</taxon>
        <taxon>Ecdysozoa</taxon>
        <taxon>Scalidophora</taxon>
        <taxon>Priapulida</taxon>
        <taxon>Priapulimorpha</taxon>
        <taxon>Priapulimorphida</taxon>
        <taxon>Priapulidae</taxon>
        <taxon>Priapulus</taxon>
    </lineage>
</organism>
<feature type="chain" id="PRO_5047474409" evidence="3">
    <location>
        <begin position="23"/>
        <end position="370"/>
    </location>
</feature>
<keyword evidence="2" id="KW-0812">Transmembrane</keyword>
<feature type="compositionally biased region" description="Acidic residues" evidence="1">
    <location>
        <begin position="132"/>
        <end position="141"/>
    </location>
</feature>
<evidence type="ECO:0000313" key="4">
    <source>
        <dbReference type="Proteomes" id="UP000695022"/>
    </source>
</evidence>